<protein>
    <recommendedName>
        <fullName evidence="4">Pentapeptide repeat-containing protein</fullName>
    </recommendedName>
</protein>
<gene>
    <name evidence="2" type="ORF">N4R40_04545</name>
</gene>
<dbReference type="SUPFAM" id="SSF141571">
    <property type="entry name" value="Pentapeptide repeat-like"/>
    <property type="match status" value="1"/>
</dbReference>
<dbReference type="Proteomes" id="UP001300496">
    <property type="component" value="Unassembled WGS sequence"/>
</dbReference>
<reference evidence="2 3" key="1">
    <citation type="journal article" date="2024" name="Int. J. Syst. Evol. Microbiol.">
        <title>Microbacterium memoriense sp. nov., a member of the Actinomycetota from marine beach sediment of the north coast of Portugal.</title>
        <authorList>
            <person name="Santos J.D.N.D."/>
            <person name="Klimek D."/>
            <person name="Calusinska M."/>
            <person name="Lobo-da-Cunha A."/>
            <person name="Catita J."/>
            <person name="Goncalves H."/>
            <person name="Gonzalez I."/>
            <person name="Lage O.M."/>
        </authorList>
    </citation>
    <scope>NUCLEOTIDE SEQUENCE [LARGE SCALE GENOMIC DNA]</scope>
    <source>
        <strain evidence="2 3">PMIC_1C1B</strain>
    </source>
</reference>
<evidence type="ECO:0000256" key="1">
    <source>
        <dbReference type="SAM" id="MobiDB-lite"/>
    </source>
</evidence>
<dbReference type="EMBL" id="JAODOR010000004">
    <property type="protein sequence ID" value="MCT9001634.1"/>
    <property type="molecule type" value="Genomic_DNA"/>
</dbReference>
<evidence type="ECO:0000313" key="2">
    <source>
        <dbReference type="EMBL" id="MCT9001634.1"/>
    </source>
</evidence>
<keyword evidence="3" id="KW-1185">Reference proteome</keyword>
<sequence>MARPRTGPTLPRDIHPDLPPVLAPHTGLEPRSDLFGVRIENLSGSVSNVHGQLMEARIDGAQVDRWDTTGAAWTDVAVGDLRATELVARESAWRTVEIDGGRIATVDALRAAWDGVSLRGLRIDYLNLASATVSDLLVVDCEIGALDIPQARLTRVAFRNCRIDEVDTRGLRAEHVDLRGLEALRFTDPRGLAGATLSMRQTELHGAAFAAALGIRLAP</sequence>
<evidence type="ECO:0000313" key="3">
    <source>
        <dbReference type="Proteomes" id="UP001300496"/>
    </source>
</evidence>
<evidence type="ECO:0008006" key="4">
    <source>
        <dbReference type="Google" id="ProtNLM"/>
    </source>
</evidence>
<organism evidence="2 3">
    <name type="scientific">Microbacterium memoriense</name>
    <dbReference type="NCBI Taxonomy" id="2978350"/>
    <lineage>
        <taxon>Bacteria</taxon>
        <taxon>Bacillati</taxon>
        <taxon>Actinomycetota</taxon>
        <taxon>Actinomycetes</taxon>
        <taxon>Micrococcales</taxon>
        <taxon>Microbacteriaceae</taxon>
        <taxon>Microbacterium</taxon>
    </lineage>
</organism>
<feature type="region of interest" description="Disordered" evidence="1">
    <location>
        <begin position="1"/>
        <end position="25"/>
    </location>
</feature>
<dbReference type="Gene3D" id="2.160.20.80">
    <property type="entry name" value="E3 ubiquitin-protein ligase SopA"/>
    <property type="match status" value="1"/>
</dbReference>
<proteinExistence type="predicted"/>
<accession>A0ABT2PCU4</accession>
<dbReference type="RefSeq" id="WP_261606160.1">
    <property type="nucleotide sequence ID" value="NZ_JAODOR010000004.1"/>
</dbReference>
<comment type="caution">
    <text evidence="2">The sequence shown here is derived from an EMBL/GenBank/DDBJ whole genome shotgun (WGS) entry which is preliminary data.</text>
</comment>
<name>A0ABT2PCU4_9MICO</name>